<comment type="cofactor">
    <cofactor evidence="1">
        <name>FAD</name>
        <dbReference type="ChEBI" id="CHEBI:57692"/>
    </cofactor>
</comment>
<gene>
    <name evidence="5" type="ORF">CJ199_01565</name>
</gene>
<dbReference type="Proteomes" id="UP000235598">
    <property type="component" value="Unassembled WGS sequence"/>
</dbReference>
<protein>
    <recommendedName>
        <fullName evidence="7">FAD dependent oxidoreductase domain-containing protein</fullName>
    </recommendedName>
</protein>
<sequence length="95" mass="10464">MPADKLATMRNVITSLLVGIESEPLRSSIHMDAFTPDRRPTIDAIGDRTVIATGFSGHGFKLTPAWAQIDMDLTLETKPLFGATPYRASRFNTEN</sequence>
<comment type="caution">
    <text evidence="5">The sequence shown here is derived from an EMBL/GenBank/DDBJ whole genome shotgun (WGS) entry which is preliminary data.</text>
</comment>
<name>A0A2N6VPR6_9MICO</name>
<dbReference type="EMBL" id="PNHK01000001">
    <property type="protein sequence ID" value="PMD06112.1"/>
    <property type="molecule type" value="Genomic_DNA"/>
</dbReference>
<proteinExistence type="predicted"/>
<keyword evidence="4" id="KW-0560">Oxidoreductase</keyword>
<dbReference type="AlphaFoldDB" id="A0A2N6VPR6"/>
<evidence type="ECO:0008006" key="7">
    <source>
        <dbReference type="Google" id="ProtNLM"/>
    </source>
</evidence>
<evidence type="ECO:0000256" key="2">
    <source>
        <dbReference type="ARBA" id="ARBA00022630"/>
    </source>
</evidence>
<evidence type="ECO:0000256" key="4">
    <source>
        <dbReference type="ARBA" id="ARBA00023002"/>
    </source>
</evidence>
<accession>A0A2N6VPR6</accession>
<reference evidence="5 6" key="1">
    <citation type="submission" date="2017-09" db="EMBL/GenBank/DDBJ databases">
        <title>Bacterial strain isolated from the female urinary microbiota.</title>
        <authorList>
            <person name="Thomas-White K."/>
            <person name="Kumar N."/>
            <person name="Forster S."/>
            <person name="Putonti C."/>
            <person name="Lawley T."/>
            <person name="Wolfe A.J."/>
        </authorList>
    </citation>
    <scope>NUCLEOTIDE SEQUENCE [LARGE SCALE GENOMIC DNA]</scope>
    <source>
        <strain evidence="5 6">UMB1301</strain>
    </source>
</reference>
<keyword evidence="2" id="KW-0285">Flavoprotein</keyword>
<organism evidence="5 6">
    <name type="scientific">Brevibacterium paucivorans</name>
    <dbReference type="NCBI Taxonomy" id="170994"/>
    <lineage>
        <taxon>Bacteria</taxon>
        <taxon>Bacillati</taxon>
        <taxon>Actinomycetota</taxon>
        <taxon>Actinomycetes</taxon>
        <taxon>Micrococcales</taxon>
        <taxon>Brevibacteriaceae</taxon>
        <taxon>Brevibacterium</taxon>
    </lineage>
</organism>
<keyword evidence="3" id="KW-0274">FAD</keyword>
<dbReference type="InterPro" id="IPR036188">
    <property type="entry name" value="FAD/NAD-bd_sf"/>
</dbReference>
<dbReference type="GO" id="GO:0050660">
    <property type="term" value="F:flavin adenine dinucleotide binding"/>
    <property type="evidence" value="ECO:0007669"/>
    <property type="project" value="InterPro"/>
</dbReference>
<evidence type="ECO:0000313" key="5">
    <source>
        <dbReference type="EMBL" id="PMD06112.1"/>
    </source>
</evidence>
<evidence type="ECO:0000256" key="3">
    <source>
        <dbReference type="ARBA" id="ARBA00022827"/>
    </source>
</evidence>
<dbReference type="InterPro" id="IPR045170">
    <property type="entry name" value="MTOX"/>
</dbReference>
<dbReference type="PANTHER" id="PTHR10961">
    <property type="entry name" value="PEROXISOMAL SARCOSINE OXIDASE"/>
    <property type="match status" value="1"/>
</dbReference>
<evidence type="ECO:0000256" key="1">
    <source>
        <dbReference type="ARBA" id="ARBA00001974"/>
    </source>
</evidence>
<evidence type="ECO:0000313" key="6">
    <source>
        <dbReference type="Proteomes" id="UP000235598"/>
    </source>
</evidence>
<dbReference type="PANTHER" id="PTHR10961:SF7">
    <property type="entry name" value="FAD DEPENDENT OXIDOREDUCTASE DOMAIN-CONTAINING PROTEIN"/>
    <property type="match status" value="1"/>
</dbReference>
<dbReference type="Gene3D" id="3.50.50.60">
    <property type="entry name" value="FAD/NAD(P)-binding domain"/>
    <property type="match status" value="1"/>
</dbReference>
<dbReference type="GO" id="GO:0008115">
    <property type="term" value="F:sarcosine oxidase activity"/>
    <property type="evidence" value="ECO:0007669"/>
    <property type="project" value="TreeGrafter"/>
</dbReference>